<evidence type="ECO:0000313" key="3">
    <source>
        <dbReference type="Proteomes" id="UP000198995"/>
    </source>
</evidence>
<dbReference type="InterPro" id="IPR003741">
    <property type="entry name" value="LUD_dom"/>
</dbReference>
<dbReference type="InterPro" id="IPR037171">
    <property type="entry name" value="NagB/RpiA_transferase-like"/>
</dbReference>
<dbReference type="EMBL" id="FNAF01000003">
    <property type="protein sequence ID" value="SDD41100.1"/>
    <property type="molecule type" value="Genomic_DNA"/>
</dbReference>
<dbReference type="PANTHER" id="PTHR43682:SF1">
    <property type="entry name" value="LACTATE UTILIZATION PROTEIN C"/>
    <property type="match status" value="1"/>
</dbReference>
<feature type="domain" description="LUD" evidence="1">
    <location>
        <begin position="55"/>
        <end position="237"/>
    </location>
</feature>
<dbReference type="PANTHER" id="PTHR43682">
    <property type="entry name" value="LACTATE UTILIZATION PROTEIN C"/>
    <property type="match status" value="1"/>
</dbReference>
<gene>
    <name evidence="2" type="ORF">SAMN04489866_10365</name>
</gene>
<organism evidence="2 3">
    <name type="scientific">Peptococcus niger</name>
    <dbReference type="NCBI Taxonomy" id="2741"/>
    <lineage>
        <taxon>Bacteria</taxon>
        <taxon>Bacillati</taxon>
        <taxon>Bacillota</taxon>
        <taxon>Clostridia</taxon>
        <taxon>Eubacteriales</taxon>
        <taxon>Peptococcaceae</taxon>
        <taxon>Peptococcus</taxon>
    </lineage>
</organism>
<name>A0A1G6UI50_PEPNI</name>
<dbReference type="AlphaFoldDB" id="A0A1G6UI50"/>
<dbReference type="SUPFAM" id="SSF100950">
    <property type="entry name" value="NagB/RpiA/CoA transferase-like"/>
    <property type="match status" value="1"/>
</dbReference>
<evidence type="ECO:0000259" key="1">
    <source>
        <dbReference type="Pfam" id="PF02589"/>
    </source>
</evidence>
<protein>
    <submittedName>
        <fullName evidence="2">L-lactate dehydrogenase complex protein LldG</fullName>
    </submittedName>
</protein>
<reference evidence="2 3" key="1">
    <citation type="submission" date="2016-10" db="EMBL/GenBank/DDBJ databases">
        <authorList>
            <person name="de Groot N.N."/>
        </authorList>
    </citation>
    <scope>NUCLEOTIDE SEQUENCE [LARGE SCALE GENOMIC DNA]</scope>
    <source>
        <strain evidence="2 3">DSM 20475</strain>
    </source>
</reference>
<dbReference type="STRING" id="2741.SAMN04489866_10365"/>
<dbReference type="Pfam" id="PF02589">
    <property type="entry name" value="LUD_dom"/>
    <property type="match status" value="1"/>
</dbReference>
<keyword evidence="3" id="KW-1185">Reference proteome</keyword>
<dbReference type="Proteomes" id="UP000198995">
    <property type="component" value="Unassembled WGS sequence"/>
</dbReference>
<dbReference type="InterPro" id="IPR024185">
    <property type="entry name" value="FTHF_cligase-like_sf"/>
</dbReference>
<dbReference type="OrthoDB" id="9794157at2"/>
<proteinExistence type="predicted"/>
<sequence length="239" mass="26234">MLTQQNREVFLKNVSRALGRETIPTHVDAPDLSDGPQVSMYQDLSQEEVLAMFKNECDALSIRYREATPDNLAEVVMESIADWGGGKMIYPQAPEMEEFGIQAKFDEADGKDGLSFIQWDPTKSREENINNAQDANLGLTFPSMAIAETGTLVQPMSSGSGRSVGLLPITHIAVVRRSSIVPRMTQSMAKLAEQFRQDPANFPSSVIHISGPSSTVDIELVRVVGVHGPINLTYIILND</sequence>
<accession>A0A1G6UI50</accession>
<evidence type="ECO:0000313" key="2">
    <source>
        <dbReference type="EMBL" id="SDD41100.1"/>
    </source>
</evidence>
<dbReference type="RefSeq" id="WP_091791335.1">
    <property type="nucleotide sequence ID" value="NZ_FNAF01000003.1"/>
</dbReference>
<dbReference type="Gene3D" id="3.40.50.10420">
    <property type="entry name" value="NagB/RpiA/CoA transferase-like"/>
    <property type="match status" value="1"/>
</dbReference>